<keyword evidence="3 5" id="KW-1133">Transmembrane helix</keyword>
<gene>
    <name evidence="7" type="ORF">AMON00008_LOCUS60422</name>
</gene>
<dbReference type="GO" id="GO:0016020">
    <property type="term" value="C:membrane"/>
    <property type="evidence" value="ECO:0007669"/>
    <property type="project" value="UniProtKB-SubCell"/>
</dbReference>
<comment type="subcellular location">
    <subcellularLocation>
        <location evidence="1">Membrane</location>
    </subcellularLocation>
</comment>
<evidence type="ECO:0000256" key="2">
    <source>
        <dbReference type="ARBA" id="ARBA00022692"/>
    </source>
</evidence>
<dbReference type="GO" id="GO:0008610">
    <property type="term" value="P:lipid biosynthetic process"/>
    <property type="evidence" value="ECO:0007669"/>
    <property type="project" value="InterPro"/>
</dbReference>
<keyword evidence="4 5" id="KW-0472">Membrane</keyword>
<evidence type="ECO:0000256" key="3">
    <source>
        <dbReference type="ARBA" id="ARBA00022989"/>
    </source>
</evidence>
<evidence type="ECO:0000259" key="6">
    <source>
        <dbReference type="Pfam" id="PF04116"/>
    </source>
</evidence>
<reference evidence="7" key="1">
    <citation type="submission" date="2021-01" db="EMBL/GenBank/DDBJ databases">
        <authorList>
            <person name="Corre E."/>
            <person name="Pelletier E."/>
            <person name="Niang G."/>
            <person name="Scheremetjew M."/>
            <person name="Finn R."/>
            <person name="Kale V."/>
            <person name="Holt S."/>
            <person name="Cochrane G."/>
            <person name="Meng A."/>
            <person name="Brown T."/>
            <person name="Cohen L."/>
        </authorList>
    </citation>
    <scope>NUCLEOTIDE SEQUENCE</scope>
    <source>
        <strain evidence="7">CCMP3105</strain>
    </source>
</reference>
<dbReference type="InterPro" id="IPR050307">
    <property type="entry name" value="Sterol_Desaturase_Related"/>
</dbReference>
<sequence length="326" mass="37250">MMPVDPWSILAALIQLAAVGFSPLCVPLVVFINFGFRQEWWTQLHAAGHTEWEATSIWLPAIAIVTYWLNGGMLLLVDRFVRPDVLQQFKFQTDKSFDQQKLCKVCKNILCGQFFVIVPYAYVCALLGKYTPFRVQFPAELPSGRRMFLETLIFILFDELVFFYSHWALHSKIFGVNMYTWIHKIHHEFTAPIGLVASYCHPIEMLVSNAVPLTFGCIVFRTHAYSIMAWTMFAVLGTQFHHCGYRWPWVSPLDHNPDFHDFHHQKFTCNYGLLGWLDSLLHGTSKPFLEHQQKLGKKKIHPISGAISGGMAVALLGSILTQLTSA</sequence>
<feature type="domain" description="Fatty acid hydroxylase" evidence="6">
    <location>
        <begin position="152"/>
        <end position="281"/>
    </location>
</feature>
<dbReference type="Pfam" id="PF04116">
    <property type="entry name" value="FA_hydroxylase"/>
    <property type="match status" value="1"/>
</dbReference>
<evidence type="ECO:0000256" key="1">
    <source>
        <dbReference type="ARBA" id="ARBA00004370"/>
    </source>
</evidence>
<organism evidence="7">
    <name type="scientific">Alexandrium monilatum</name>
    <dbReference type="NCBI Taxonomy" id="311494"/>
    <lineage>
        <taxon>Eukaryota</taxon>
        <taxon>Sar</taxon>
        <taxon>Alveolata</taxon>
        <taxon>Dinophyceae</taxon>
        <taxon>Gonyaulacales</taxon>
        <taxon>Pyrocystaceae</taxon>
        <taxon>Alexandrium</taxon>
    </lineage>
</organism>
<feature type="transmembrane region" description="Helical" evidence="5">
    <location>
        <begin position="12"/>
        <end position="36"/>
    </location>
</feature>
<keyword evidence="2 5" id="KW-0812">Transmembrane</keyword>
<protein>
    <recommendedName>
        <fullName evidence="6">Fatty acid hydroxylase domain-containing protein</fullName>
    </recommendedName>
</protein>
<name>A0A7S4T0G2_9DINO</name>
<feature type="transmembrane region" description="Helical" evidence="5">
    <location>
        <begin position="56"/>
        <end position="77"/>
    </location>
</feature>
<dbReference type="EMBL" id="HBNR01084377">
    <property type="protein sequence ID" value="CAE4661962.1"/>
    <property type="molecule type" value="Transcribed_RNA"/>
</dbReference>
<feature type="transmembrane region" description="Helical" evidence="5">
    <location>
        <begin position="109"/>
        <end position="128"/>
    </location>
</feature>
<dbReference type="InterPro" id="IPR006694">
    <property type="entry name" value="Fatty_acid_hydroxylase"/>
</dbReference>
<evidence type="ECO:0000256" key="5">
    <source>
        <dbReference type="SAM" id="Phobius"/>
    </source>
</evidence>
<proteinExistence type="predicted"/>
<dbReference type="GO" id="GO:0016491">
    <property type="term" value="F:oxidoreductase activity"/>
    <property type="evidence" value="ECO:0007669"/>
    <property type="project" value="InterPro"/>
</dbReference>
<feature type="transmembrane region" description="Helical" evidence="5">
    <location>
        <begin position="148"/>
        <end position="169"/>
    </location>
</feature>
<feature type="transmembrane region" description="Helical" evidence="5">
    <location>
        <begin position="303"/>
        <end position="323"/>
    </location>
</feature>
<evidence type="ECO:0000256" key="4">
    <source>
        <dbReference type="ARBA" id="ARBA00023136"/>
    </source>
</evidence>
<dbReference type="PANTHER" id="PTHR11863">
    <property type="entry name" value="STEROL DESATURASE"/>
    <property type="match status" value="1"/>
</dbReference>
<evidence type="ECO:0000313" key="7">
    <source>
        <dbReference type="EMBL" id="CAE4661962.1"/>
    </source>
</evidence>
<accession>A0A7S4T0G2</accession>
<dbReference type="GO" id="GO:0005506">
    <property type="term" value="F:iron ion binding"/>
    <property type="evidence" value="ECO:0007669"/>
    <property type="project" value="InterPro"/>
</dbReference>
<dbReference type="AlphaFoldDB" id="A0A7S4T0G2"/>